<keyword evidence="3" id="KW-1133">Transmembrane helix</keyword>
<feature type="transmembrane region" description="Helical" evidence="3">
    <location>
        <begin position="23"/>
        <end position="46"/>
    </location>
</feature>
<dbReference type="SMART" id="SM00331">
    <property type="entry name" value="PP2C_SIG"/>
    <property type="match status" value="1"/>
</dbReference>
<reference evidence="5" key="1">
    <citation type="submission" date="2021-01" db="EMBL/GenBank/DDBJ databases">
        <title>Genome public.</title>
        <authorList>
            <person name="Liu C."/>
            <person name="Sun Q."/>
        </authorList>
    </citation>
    <scope>NUCLEOTIDE SEQUENCE</scope>
    <source>
        <strain evidence="5">M6</strain>
    </source>
</reference>
<dbReference type="PANTHER" id="PTHR43156:SF2">
    <property type="entry name" value="STAGE II SPORULATION PROTEIN E"/>
    <property type="match status" value="1"/>
</dbReference>
<keyword evidence="1" id="KW-0378">Hydrolase</keyword>
<protein>
    <submittedName>
        <fullName evidence="5">SpoIIE family protein phosphatase</fullName>
    </submittedName>
</protein>
<evidence type="ECO:0000313" key="5">
    <source>
        <dbReference type="EMBL" id="MBK6087384.1"/>
    </source>
</evidence>
<keyword evidence="3" id="KW-0472">Membrane</keyword>
<dbReference type="InterPro" id="IPR001932">
    <property type="entry name" value="PPM-type_phosphatase-like_dom"/>
</dbReference>
<dbReference type="PANTHER" id="PTHR43156">
    <property type="entry name" value="STAGE II SPORULATION PROTEIN E-RELATED"/>
    <property type="match status" value="1"/>
</dbReference>
<evidence type="ECO:0000259" key="4">
    <source>
        <dbReference type="SMART" id="SM00331"/>
    </source>
</evidence>
<comment type="caution">
    <text evidence="5">The sequence shown here is derived from an EMBL/GenBank/DDBJ whole genome shotgun (WGS) entry which is preliminary data.</text>
</comment>
<dbReference type="Gene3D" id="6.10.340.10">
    <property type="match status" value="1"/>
</dbReference>
<dbReference type="EMBL" id="JAEQMG010000035">
    <property type="protein sequence ID" value="MBK6087384.1"/>
    <property type="molecule type" value="Genomic_DNA"/>
</dbReference>
<feature type="coiled-coil region" evidence="2">
    <location>
        <begin position="297"/>
        <end position="331"/>
    </location>
</feature>
<feature type="transmembrane region" description="Helical" evidence="3">
    <location>
        <begin position="232"/>
        <end position="251"/>
    </location>
</feature>
<dbReference type="GO" id="GO:0016791">
    <property type="term" value="F:phosphatase activity"/>
    <property type="evidence" value="ECO:0007669"/>
    <property type="project" value="TreeGrafter"/>
</dbReference>
<dbReference type="AlphaFoldDB" id="A0A934U2X9"/>
<accession>A0A934U2X9</accession>
<keyword evidence="6" id="KW-1185">Reference proteome</keyword>
<sequence length="576" mass="65148">MPKKTIREMSDAERKRHSLARKAFRSTILGALVLGFAALIIGLGIYTYTLIHQYITEAFNLSKSAVAIMHEIVDTEPLSKDVLTAYREQSESEREQPGTPEYRERFAHFTEREDYRSIHRILRDLANAIEVDALYMAMYDRETNALVYIVDQDENPETVVMPCEWDPVTKEGLEHFLDWDGEGELYLIENTPNYGLLCTSGMPIKNAEGETVAFILTDISFSNVVNGMREFLILYVTCMLLLIILVAFLMARHTRKTQVEPINSITEAAENYVKDRLNGEKETEHFSKLNINTRDEIENLSLIMADMEHDLKDYEEQITKITAHKQQMLAEMTLATKIQNNMLPKTFPAFPERRDFDIYASMDPARDVGGDFYDYFLIDDDHLCVTIADVSGKGIPAALFMMASKIILANSAKLGKSPAQILTNANATIRANNQEDMFITVWLGILELSTGKLTAANAGHELPALMQNRRGFRLFKDSHGFVLGGMDGIQYKEYEIRMRPGAKLFLYTDGVPEATDANGELFGTKRMVAALNSDPSASPEQILNHVRAAVDDFVKDAEQFDDLTMLCIEYKGDRSE</sequence>
<proteinExistence type="predicted"/>
<gene>
    <name evidence="5" type="ORF">JKK62_01750</name>
</gene>
<evidence type="ECO:0000256" key="2">
    <source>
        <dbReference type="SAM" id="Coils"/>
    </source>
</evidence>
<evidence type="ECO:0000256" key="3">
    <source>
        <dbReference type="SAM" id="Phobius"/>
    </source>
</evidence>
<name>A0A934U2X9_9FIRM</name>
<dbReference type="SUPFAM" id="SSF81606">
    <property type="entry name" value="PP2C-like"/>
    <property type="match status" value="1"/>
</dbReference>
<organism evidence="5 6">
    <name type="scientific">Ruminococcus difficilis</name>
    <dbReference type="NCBI Taxonomy" id="2763069"/>
    <lineage>
        <taxon>Bacteria</taxon>
        <taxon>Bacillati</taxon>
        <taxon>Bacillota</taxon>
        <taxon>Clostridia</taxon>
        <taxon>Eubacteriales</taxon>
        <taxon>Oscillospiraceae</taxon>
        <taxon>Ruminococcus</taxon>
    </lineage>
</organism>
<keyword evidence="2" id="KW-0175">Coiled coil</keyword>
<dbReference type="RefSeq" id="WP_201426692.1">
    <property type="nucleotide sequence ID" value="NZ_JAEQMG010000035.1"/>
</dbReference>
<dbReference type="Gene3D" id="3.60.40.10">
    <property type="entry name" value="PPM-type phosphatase domain"/>
    <property type="match status" value="1"/>
</dbReference>
<dbReference type="Pfam" id="PF07228">
    <property type="entry name" value="SpoIIE"/>
    <property type="match status" value="1"/>
</dbReference>
<dbReference type="InterPro" id="IPR052016">
    <property type="entry name" value="Bact_Sigma-Reg"/>
</dbReference>
<feature type="domain" description="PPM-type phosphatase" evidence="4">
    <location>
        <begin position="353"/>
        <end position="570"/>
    </location>
</feature>
<dbReference type="InterPro" id="IPR036457">
    <property type="entry name" value="PPM-type-like_dom_sf"/>
</dbReference>
<keyword evidence="3" id="KW-0812">Transmembrane</keyword>
<evidence type="ECO:0000313" key="6">
    <source>
        <dbReference type="Proteomes" id="UP000633365"/>
    </source>
</evidence>
<evidence type="ECO:0000256" key="1">
    <source>
        <dbReference type="ARBA" id="ARBA00022801"/>
    </source>
</evidence>
<dbReference type="Proteomes" id="UP000633365">
    <property type="component" value="Unassembled WGS sequence"/>
</dbReference>